<gene>
    <name evidence="1" type="ORF">BN869_000004893_1</name>
</gene>
<proteinExistence type="predicted"/>
<organism evidence="1">
    <name type="scientific">Bionectria ochroleuca</name>
    <name type="common">Gliocladium roseum</name>
    <dbReference type="NCBI Taxonomy" id="29856"/>
    <lineage>
        <taxon>Eukaryota</taxon>
        <taxon>Fungi</taxon>
        <taxon>Dikarya</taxon>
        <taxon>Ascomycota</taxon>
        <taxon>Pezizomycotina</taxon>
        <taxon>Sordariomycetes</taxon>
        <taxon>Hypocreomycetidae</taxon>
        <taxon>Hypocreales</taxon>
        <taxon>Bionectriaceae</taxon>
        <taxon>Clonostachys</taxon>
    </lineage>
</organism>
<evidence type="ECO:0000313" key="1">
    <source>
        <dbReference type="EMBL" id="CEO48836.1"/>
    </source>
</evidence>
<name>A0A0B7K2G7_BIOOC</name>
<sequence length="89" mass="9232">MDGGIMGICRKRQSTIQAAGLLMFQSSRSSLSGRQRLEQSRGMASICDQGGRGVYSGAKEPVSRGGRACLSFASSGSSTSGRPKSGKSQ</sequence>
<dbReference type="AlphaFoldDB" id="A0A0B7K2G7"/>
<accession>A0A0B7K2G7</accession>
<dbReference type="EMBL" id="CDPU01000012">
    <property type="protein sequence ID" value="CEO48836.1"/>
    <property type="molecule type" value="Genomic_DNA"/>
</dbReference>
<protein>
    <submittedName>
        <fullName evidence="1">Uncharacterized protein</fullName>
    </submittedName>
</protein>
<reference evidence="1" key="1">
    <citation type="submission" date="2015-01" db="EMBL/GenBank/DDBJ databases">
        <authorList>
            <person name="Durling Mikael"/>
        </authorList>
    </citation>
    <scope>NUCLEOTIDE SEQUENCE</scope>
</reference>